<dbReference type="Proteomes" id="UP000516013">
    <property type="component" value="Chromosome"/>
</dbReference>
<dbReference type="KEGG" id="ccur:IAR63_01485"/>
<keyword evidence="2" id="KW-1185">Reference proteome</keyword>
<proteinExistence type="predicted"/>
<protein>
    <submittedName>
        <fullName evidence="1">DUF309 domain-containing protein</fullName>
    </submittedName>
</protein>
<organism evidence="1 2">
    <name type="scientific">Cylindrospermopsis curvispora GIHE-G1</name>
    <dbReference type="NCBI Taxonomy" id="2666332"/>
    <lineage>
        <taxon>Bacteria</taxon>
        <taxon>Bacillati</taxon>
        <taxon>Cyanobacteriota</taxon>
        <taxon>Cyanophyceae</taxon>
        <taxon>Nostocales</taxon>
        <taxon>Aphanizomenonaceae</taxon>
        <taxon>Cylindrospermopsis</taxon>
    </lineage>
</organism>
<dbReference type="RefSeq" id="WP_187706328.1">
    <property type="nucleotide sequence ID" value="NZ_CP060822.1"/>
</dbReference>
<evidence type="ECO:0000313" key="2">
    <source>
        <dbReference type="Proteomes" id="UP000516013"/>
    </source>
</evidence>
<dbReference type="InterPro" id="IPR005500">
    <property type="entry name" value="DUF309"/>
</dbReference>
<sequence>MNGNQPEEFWLGVEQFNAGQFYACHDTLEALWIEATEPEKTLYQGILQIAVALYHLENGNLRGAMILLGEGTNRLRRFPDDNDYGINLRQLLIDSVNFLRAIQQGKPEEVSTMTLPKIVRSNPLDTDSKVSKTP</sequence>
<dbReference type="SUPFAM" id="SSF140663">
    <property type="entry name" value="TTHA0068-like"/>
    <property type="match status" value="1"/>
</dbReference>
<dbReference type="PANTHER" id="PTHR34796:SF1">
    <property type="entry name" value="EXPRESSED PROTEIN"/>
    <property type="match status" value="1"/>
</dbReference>
<accession>A0A7H0F1A7</accession>
<evidence type="ECO:0000313" key="1">
    <source>
        <dbReference type="EMBL" id="QNP29823.1"/>
    </source>
</evidence>
<dbReference type="InterPro" id="IPR023203">
    <property type="entry name" value="TTHA0068_sf"/>
</dbReference>
<reference evidence="1 2" key="1">
    <citation type="submission" date="2020-08" db="EMBL/GenBank/DDBJ databases">
        <title>Complete genome sequence of Raphidiopsis curvispora isolated from drinking water reservoir in South Korea.</title>
        <authorList>
            <person name="Jeong J."/>
        </authorList>
    </citation>
    <scope>NUCLEOTIDE SEQUENCE [LARGE SCALE GENOMIC DNA]</scope>
    <source>
        <strain evidence="1 2">GIHE-G1</strain>
    </source>
</reference>
<name>A0A7H0F1A7_9CYAN</name>
<dbReference type="Gene3D" id="1.10.3450.10">
    <property type="entry name" value="TTHA0068-like"/>
    <property type="match status" value="1"/>
</dbReference>
<dbReference type="EMBL" id="CP060822">
    <property type="protein sequence ID" value="QNP29823.1"/>
    <property type="molecule type" value="Genomic_DNA"/>
</dbReference>
<dbReference type="Pfam" id="PF03745">
    <property type="entry name" value="DUF309"/>
    <property type="match status" value="1"/>
</dbReference>
<gene>
    <name evidence="1" type="ORF">IAR63_01485</name>
</gene>
<dbReference type="PANTHER" id="PTHR34796">
    <property type="entry name" value="EXPRESSED PROTEIN"/>
    <property type="match status" value="1"/>
</dbReference>
<dbReference type="AlphaFoldDB" id="A0A7H0F1A7"/>